<dbReference type="HOGENOM" id="CLU_031740_0_0_3"/>
<feature type="binding site" description="type 1 copper site" evidence="12">
    <location>
        <position position="201"/>
    </location>
    <ligand>
        <name>Cu cation</name>
        <dbReference type="ChEBI" id="CHEBI:23378"/>
        <label>1</label>
    </ligand>
</feature>
<evidence type="ECO:0000256" key="4">
    <source>
        <dbReference type="ARBA" id="ARBA00011233"/>
    </source>
</evidence>
<evidence type="ECO:0000256" key="9">
    <source>
        <dbReference type="ARBA" id="ARBA00023002"/>
    </source>
</evidence>
<comment type="subunit">
    <text evidence="4">Homotrimer.</text>
</comment>
<dbReference type="InterPro" id="IPR001287">
    <property type="entry name" value="NO2-reductase_Cu"/>
</dbReference>
<evidence type="ECO:0000256" key="7">
    <source>
        <dbReference type="ARBA" id="ARBA00022723"/>
    </source>
</evidence>
<dbReference type="InterPro" id="IPR011707">
    <property type="entry name" value="Cu-oxidase-like_N"/>
</dbReference>
<reference evidence="15 16" key="1">
    <citation type="submission" date="2012-06" db="EMBL/GenBank/DDBJ databases">
        <title>Finished plasmid 1 of genome of Chroococcidiopsis thermalis PCC 7203.</title>
        <authorList>
            <consortium name="US DOE Joint Genome Institute"/>
            <person name="Gugger M."/>
            <person name="Coursin T."/>
            <person name="Rippka R."/>
            <person name="Tandeau De Marsac N."/>
            <person name="Huntemann M."/>
            <person name="Wei C.-L."/>
            <person name="Han J."/>
            <person name="Detter J.C."/>
            <person name="Han C."/>
            <person name="Tapia R."/>
            <person name="Davenport K."/>
            <person name="Daligault H."/>
            <person name="Erkkila T."/>
            <person name="Gu W."/>
            <person name="Munk A.C.C."/>
            <person name="Teshima H."/>
            <person name="Xu Y."/>
            <person name="Chain P."/>
            <person name="Chen A."/>
            <person name="Krypides N."/>
            <person name="Mavromatis K."/>
            <person name="Markowitz V."/>
            <person name="Szeto E."/>
            <person name="Ivanova N."/>
            <person name="Mikhailova N."/>
            <person name="Ovchinnikova G."/>
            <person name="Pagani I."/>
            <person name="Pati A."/>
            <person name="Goodwin L."/>
            <person name="Peters L."/>
            <person name="Pitluck S."/>
            <person name="Woyke T."/>
            <person name="Kerfeld C."/>
        </authorList>
    </citation>
    <scope>NUCLEOTIDE SEQUENCE [LARGE SCALE GENOMIC DNA]</scope>
    <source>
        <strain evidence="15 16">PCC 7203</strain>
        <plasmid evidence="15 16">pCHRO.01</plasmid>
    </source>
</reference>
<dbReference type="GO" id="GO:0005507">
    <property type="term" value="F:copper ion binding"/>
    <property type="evidence" value="ECO:0007669"/>
    <property type="project" value="InterPro"/>
</dbReference>
<dbReference type="InterPro" id="IPR045087">
    <property type="entry name" value="Cu-oxidase_fam"/>
</dbReference>
<evidence type="ECO:0000256" key="8">
    <source>
        <dbReference type="ARBA" id="ARBA00022737"/>
    </source>
</evidence>
<evidence type="ECO:0000313" key="16">
    <source>
        <dbReference type="Proteomes" id="UP000010384"/>
    </source>
</evidence>
<dbReference type="GO" id="GO:0050421">
    <property type="term" value="F:nitrite reductase (NO-forming) activity"/>
    <property type="evidence" value="ECO:0007669"/>
    <property type="project" value="UniProtKB-EC"/>
</dbReference>
<dbReference type="InterPro" id="IPR011706">
    <property type="entry name" value="Cu-oxidase_C"/>
</dbReference>
<evidence type="ECO:0000256" key="5">
    <source>
        <dbReference type="ARBA" id="ARBA00011882"/>
    </source>
</evidence>
<evidence type="ECO:0000313" key="15">
    <source>
        <dbReference type="EMBL" id="AFY91040.1"/>
    </source>
</evidence>
<dbReference type="Proteomes" id="UP000010384">
    <property type="component" value="Plasmid pCHRO.01"/>
</dbReference>
<evidence type="ECO:0000256" key="12">
    <source>
        <dbReference type="PIRSR" id="PIRSR601287-1"/>
    </source>
</evidence>
<gene>
    <name evidence="15" type="ORF">Chro_5690</name>
</gene>
<dbReference type="RefSeq" id="WP_015162978.1">
    <property type="nucleotide sequence ID" value="NC_019699.1"/>
</dbReference>
<keyword evidence="8" id="KW-0677">Repeat</keyword>
<dbReference type="SUPFAM" id="SSF49503">
    <property type="entry name" value="Cupredoxins"/>
    <property type="match status" value="2"/>
</dbReference>
<dbReference type="AlphaFoldDB" id="K9U866"/>
<dbReference type="InParanoid" id="K9U866"/>
<comment type="similarity">
    <text evidence="3">Belongs to the multicopper oxidase family.</text>
</comment>
<dbReference type="CDD" id="cd11024">
    <property type="entry name" value="CuRO_1_2DMCO_NIR_like"/>
    <property type="match status" value="1"/>
</dbReference>
<evidence type="ECO:0000256" key="11">
    <source>
        <dbReference type="ARBA" id="ARBA00049340"/>
    </source>
</evidence>
<evidence type="ECO:0000259" key="13">
    <source>
        <dbReference type="Pfam" id="PF07731"/>
    </source>
</evidence>
<accession>K9U866</accession>
<evidence type="ECO:0000256" key="3">
    <source>
        <dbReference type="ARBA" id="ARBA00010609"/>
    </source>
</evidence>
<dbReference type="KEGG" id="cthe:Chro_5690"/>
<name>K9U866_CHRTP</name>
<keyword evidence="7 12" id="KW-0479">Metal-binding</keyword>
<sequence length="368" mass="41841">MKPNLTRRSLIGAGFLGAGTFFSKLLPATAATEAQKVESPTYAAHNNTAVEHSVSKHGGSLTVGDVDDARNGFNPREMLTDWDTGKVSKLPDGRTLREYEIFVEERLIEIAPKVSYPAWTYNGRVPGPTLRVTEGDRVRIRFSNRGTHPHTIHFHGIHSARMDGVPGTLEAKAGQEVVYEFDAKPFGCHLYHCHSVPFKRHLHKGLYGAFIIDPDPKRHPEAEKVASSRLLGSSENAKWQEFLMVMNAFDTNFDEENEFYAINTIPHEFMKRPIRIERDRPVRVYLVNVIEFDPLNSFHLHANFFDFYDHGTTLTPTQRTIDTVMMVQAQRGILEFSFQDFEPGTYMFHAHQSEFLELGWMSAFEVVA</sequence>
<dbReference type="InterPro" id="IPR008972">
    <property type="entry name" value="Cupredoxin"/>
</dbReference>
<keyword evidence="10 12" id="KW-0186">Copper</keyword>
<comment type="cofactor">
    <cofactor evidence="1 12">
        <name>Cu(+)</name>
        <dbReference type="ChEBI" id="CHEBI:49552"/>
    </cofactor>
</comment>
<dbReference type="Gene3D" id="2.60.40.420">
    <property type="entry name" value="Cupredoxins - blue copper proteins"/>
    <property type="match status" value="2"/>
</dbReference>
<dbReference type="PRINTS" id="PR00695">
    <property type="entry name" value="CUNO2RDTASE"/>
</dbReference>
<feature type="domain" description="Plastocyanin-like" evidence="14">
    <location>
        <begin position="109"/>
        <end position="215"/>
    </location>
</feature>
<keyword evidence="16" id="KW-1185">Reference proteome</keyword>
<feature type="binding site" description="type 1 copper site" evidence="12">
    <location>
        <position position="351"/>
    </location>
    <ligand>
        <name>Cu cation</name>
        <dbReference type="ChEBI" id="CHEBI:23378"/>
        <label>1</label>
    </ligand>
</feature>
<organism evidence="15 16">
    <name type="scientific">Chroococcidiopsis thermalis (strain PCC 7203)</name>
    <dbReference type="NCBI Taxonomy" id="251229"/>
    <lineage>
        <taxon>Bacteria</taxon>
        <taxon>Bacillati</taxon>
        <taxon>Cyanobacteriota</taxon>
        <taxon>Cyanophyceae</taxon>
        <taxon>Chroococcidiopsidales</taxon>
        <taxon>Chroococcidiopsidaceae</taxon>
        <taxon>Chroococcidiopsis</taxon>
    </lineage>
</organism>
<evidence type="ECO:0000256" key="10">
    <source>
        <dbReference type="ARBA" id="ARBA00023008"/>
    </source>
</evidence>
<dbReference type="EC" id="1.7.2.1" evidence="5"/>
<dbReference type="PATRIC" id="fig|251229.3.peg.6647"/>
<keyword evidence="15" id="KW-0614">Plasmid</keyword>
<comment type="cofactor">
    <cofactor evidence="2 12">
        <name>Cu(2+)</name>
        <dbReference type="ChEBI" id="CHEBI:29036"/>
    </cofactor>
</comment>
<dbReference type="PANTHER" id="PTHR11709">
    <property type="entry name" value="MULTI-COPPER OXIDASE"/>
    <property type="match status" value="1"/>
</dbReference>
<dbReference type="Pfam" id="PF07731">
    <property type="entry name" value="Cu-oxidase_2"/>
    <property type="match status" value="1"/>
</dbReference>
<feature type="domain" description="Plastocyanin-like" evidence="13">
    <location>
        <begin position="259"/>
        <end position="366"/>
    </location>
</feature>
<evidence type="ECO:0000256" key="1">
    <source>
        <dbReference type="ARBA" id="ARBA00001960"/>
    </source>
</evidence>
<dbReference type="PANTHER" id="PTHR11709:SF394">
    <property type="entry name" value="FI03373P-RELATED"/>
    <property type="match status" value="1"/>
</dbReference>
<geneLocation type="plasmid" evidence="15 16">
    <name>pCHRO.01</name>
</geneLocation>
<dbReference type="Pfam" id="PF07732">
    <property type="entry name" value="Cu-oxidase_3"/>
    <property type="match status" value="1"/>
</dbReference>
<feature type="binding site" description="type 1 copper site" evidence="12">
    <location>
        <position position="193"/>
    </location>
    <ligand>
        <name>Cu cation</name>
        <dbReference type="ChEBI" id="CHEBI:23378"/>
        <label>1</label>
    </ligand>
</feature>
<evidence type="ECO:0000259" key="14">
    <source>
        <dbReference type="Pfam" id="PF07732"/>
    </source>
</evidence>
<evidence type="ECO:0000256" key="2">
    <source>
        <dbReference type="ARBA" id="ARBA00001973"/>
    </source>
</evidence>
<feature type="binding site" description="type 1 copper site" evidence="12">
    <location>
        <position position="155"/>
    </location>
    <ligand>
        <name>Cu cation</name>
        <dbReference type="ChEBI" id="CHEBI:23378"/>
        <label>1</label>
    </ligand>
</feature>
<feature type="binding site" description="type 1 copper site" evidence="12">
    <location>
        <position position="150"/>
    </location>
    <ligand>
        <name>Cu cation</name>
        <dbReference type="ChEBI" id="CHEBI:23378"/>
        <label>1</label>
    </ligand>
</feature>
<keyword evidence="9" id="KW-0560">Oxidoreductase</keyword>
<dbReference type="EMBL" id="CP003598">
    <property type="protein sequence ID" value="AFY91040.1"/>
    <property type="molecule type" value="Genomic_DNA"/>
</dbReference>
<protein>
    <recommendedName>
        <fullName evidence="6">Copper-containing nitrite reductase</fullName>
        <ecNumber evidence="5">1.7.2.1</ecNumber>
    </recommendedName>
</protein>
<dbReference type="OrthoDB" id="9757546at2"/>
<evidence type="ECO:0000256" key="6">
    <source>
        <dbReference type="ARBA" id="ARBA00017290"/>
    </source>
</evidence>
<comment type="catalytic activity">
    <reaction evidence="11">
        <text>nitric oxide + Fe(III)-[cytochrome c] + H2O = Fe(II)-[cytochrome c] + nitrite + 2 H(+)</text>
        <dbReference type="Rhea" id="RHEA:15233"/>
        <dbReference type="Rhea" id="RHEA-COMP:10350"/>
        <dbReference type="Rhea" id="RHEA-COMP:14399"/>
        <dbReference type="ChEBI" id="CHEBI:15377"/>
        <dbReference type="ChEBI" id="CHEBI:15378"/>
        <dbReference type="ChEBI" id="CHEBI:16301"/>
        <dbReference type="ChEBI" id="CHEBI:16480"/>
        <dbReference type="ChEBI" id="CHEBI:29033"/>
        <dbReference type="ChEBI" id="CHEBI:29034"/>
        <dbReference type="EC" id="1.7.2.1"/>
    </reaction>
</comment>
<feature type="binding site" description="type 1 copper site" evidence="12">
    <location>
        <position position="192"/>
    </location>
    <ligand>
        <name>Cu cation</name>
        <dbReference type="ChEBI" id="CHEBI:23378"/>
        <label>1</label>
    </ligand>
</feature>
<proteinExistence type="inferred from homology"/>